<feature type="non-terminal residue" evidence="2">
    <location>
        <position position="1"/>
    </location>
</feature>
<dbReference type="EMBL" id="AP014965">
    <property type="protein sequence ID" value="BAT07710.1"/>
    <property type="molecule type" value="Genomic_DNA"/>
</dbReference>
<accession>A0A0P0XMB2</accession>
<sequence length="244" mass="27412">MSSLHVQAWRSFKSQLDHLFHPPFLMNALHNELSDPSWTNPHPLLHPQCHISKPPQLVLWDSPLSQLRVAALSRPIDIPLPLPWEEHRTELLDKILAWSSHSNRIPDRPRPHPHLRPAAAAAAAAARGRRRAGTAPSRTSGGWPASRSSASGTSSSYHPSSRWRRPAPGPSPARRSRGKRRRLRPRRRRRRRWRGGDAVTSWSGEWRGRGVWGRARGVVVGRAAPLEARRGAPMREVGDDGRGD</sequence>
<evidence type="ECO:0000313" key="3">
    <source>
        <dbReference type="Proteomes" id="UP000059680"/>
    </source>
</evidence>
<feature type="region of interest" description="Disordered" evidence="1">
    <location>
        <begin position="103"/>
        <end position="200"/>
    </location>
</feature>
<gene>
    <name evidence="2" type="ordered locus">Os09g0363000</name>
    <name evidence="2" type="ORF">OSNPB_090363000</name>
</gene>
<feature type="compositionally biased region" description="Low complexity" evidence="1">
    <location>
        <begin position="133"/>
        <end position="160"/>
    </location>
</feature>
<protein>
    <submittedName>
        <fullName evidence="2">Os09g0363000 protein</fullName>
    </submittedName>
</protein>
<reference evidence="3" key="1">
    <citation type="journal article" date="2005" name="Nature">
        <title>The map-based sequence of the rice genome.</title>
        <authorList>
            <consortium name="International rice genome sequencing project (IRGSP)"/>
            <person name="Matsumoto T."/>
            <person name="Wu J."/>
            <person name="Kanamori H."/>
            <person name="Katayose Y."/>
            <person name="Fujisawa M."/>
            <person name="Namiki N."/>
            <person name="Mizuno H."/>
            <person name="Yamamoto K."/>
            <person name="Antonio B.A."/>
            <person name="Baba T."/>
            <person name="Sakata K."/>
            <person name="Nagamura Y."/>
            <person name="Aoki H."/>
            <person name="Arikawa K."/>
            <person name="Arita K."/>
            <person name="Bito T."/>
            <person name="Chiden Y."/>
            <person name="Fujitsuka N."/>
            <person name="Fukunaka R."/>
            <person name="Hamada M."/>
            <person name="Harada C."/>
            <person name="Hayashi A."/>
            <person name="Hijishita S."/>
            <person name="Honda M."/>
            <person name="Hosokawa S."/>
            <person name="Ichikawa Y."/>
            <person name="Idonuma A."/>
            <person name="Iijima M."/>
            <person name="Ikeda M."/>
            <person name="Ikeno M."/>
            <person name="Ito K."/>
            <person name="Ito S."/>
            <person name="Ito T."/>
            <person name="Ito Y."/>
            <person name="Ito Y."/>
            <person name="Iwabuchi A."/>
            <person name="Kamiya K."/>
            <person name="Karasawa W."/>
            <person name="Kurita K."/>
            <person name="Katagiri S."/>
            <person name="Kikuta A."/>
            <person name="Kobayashi H."/>
            <person name="Kobayashi N."/>
            <person name="Machita K."/>
            <person name="Maehara T."/>
            <person name="Masukawa M."/>
            <person name="Mizubayashi T."/>
            <person name="Mukai Y."/>
            <person name="Nagasaki H."/>
            <person name="Nagata Y."/>
            <person name="Naito S."/>
            <person name="Nakashima M."/>
            <person name="Nakama Y."/>
            <person name="Nakamichi Y."/>
            <person name="Nakamura M."/>
            <person name="Meguro A."/>
            <person name="Negishi M."/>
            <person name="Ohta I."/>
            <person name="Ohta T."/>
            <person name="Okamoto M."/>
            <person name="Ono N."/>
            <person name="Saji S."/>
            <person name="Sakaguchi M."/>
            <person name="Sakai K."/>
            <person name="Shibata M."/>
            <person name="Shimokawa T."/>
            <person name="Song J."/>
            <person name="Takazaki Y."/>
            <person name="Terasawa K."/>
            <person name="Tsugane M."/>
            <person name="Tsuji K."/>
            <person name="Ueda S."/>
            <person name="Waki K."/>
            <person name="Yamagata H."/>
            <person name="Yamamoto M."/>
            <person name="Yamamoto S."/>
            <person name="Yamane H."/>
            <person name="Yoshiki S."/>
            <person name="Yoshihara R."/>
            <person name="Yukawa K."/>
            <person name="Zhong H."/>
            <person name="Yano M."/>
            <person name="Yuan Q."/>
            <person name="Ouyang S."/>
            <person name="Liu J."/>
            <person name="Jones K.M."/>
            <person name="Gansberger K."/>
            <person name="Moffat K."/>
            <person name="Hill J."/>
            <person name="Bera J."/>
            <person name="Fadrosh D."/>
            <person name="Jin S."/>
            <person name="Johri S."/>
            <person name="Kim M."/>
            <person name="Overton L."/>
            <person name="Reardon M."/>
            <person name="Tsitrin T."/>
            <person name="Vuong H."/>
            <person name="Weaver B."/>
            <person name="Ciecko A."/>
            <person name="Tallon L."/>
            <person name="Jackson J."/>
            <person name="Pai G."/>
            <person name="Aken S.V."/>
            <person name="Utterback T."/>
            <person name="Reidmuller S."/>
            <person name="Feldblyum T."/>
            <person name="Hsiao J."/>
            <person name="Zismann V."/>
            <person name="Iobst S."/>
            <person name="de Vazeille A.R."/>
            <person name="Buell C.R."/>
            <person name="Ying K."/>
            <person name="Li Y."/>
            <person name="Lu T."/>
            <person name="Huang Y."/>
            <person name="Zhao Q."/>
            <person name="Feng Q."/>
            <person name="Zhang L."/>
            <person name="Zhu J."/>
            <person name="Weng Q."/>
            <person name="Mu J."/>
            <person name="Lu Y."/>
            <person name="Fan D."/>
            <person name="Liu Y."/>
            <person name="Guan J."/>
            <person name="Zhang Y."/>
            <person name="Yu S."/>
            <person name="Liu X."/>
            <person name="Zhang Y."/>
            <person name="Hong G."/>
            <person name="Han B."/>
            <person name="Choisne N."/>
            <person name="Demange N."/>
            <person name="Orjeda G."/>
            <person name="Samain S."/>
            <person name="Cattolico L."/>
            <person name="Pelletier E."/>
            <person name="Couloux A."/>
            <person name="Segurens B."/>
            <person name="Wincker P."/>
            <person name="D'Hont A."/>
            <person name="Scarpelli C."/>
            <person name="Weissenbach J."/>
            <person name="Salanoubat M."/>
            <person name="Quetier F."/>
            <person name="Yu Y."/>
            <person name="Kim H.R."/>
            <person name="Rambo T."/>
            <person name="Currie J."/>
            <person name="Collura K."/>
            <person name="Luo M."/>
            <person name="Yang T."/>
            <person name="Ammiraju J.S.S."/>
            <person name="Engler F."/>
            <person name="Soderlund C."/>
            <person name="Wing R.A."/>
            <person name="Palmer L.E."/>
            <person name="de la Bastide M."/>
            <person name="Spiegel L."/>
            <person name="Nascimento L."/>
            <person name="Zutavern T."/>
            <person name="O'Shaughnessy A."/>
            <person name="Dike S."/>
            <person name="Dedhia N."/>
            <person name="Preston R."/>
            <person name="Balija V."/>
            <person name="McCombie W.R."/>
            <person name="Chow T."/>
            <person name="Chen H."/>
            <person name="Chung M."/>
            <person name="Chen C."/>
            <person name="Shaw J."/>
            <person name="Wu H."/>
            <person name="Hsiao K."/>
            <person name="Chao Y."/>
            <person name="Chu M."/>
            <person name="Cheng C."/>
            <person name="Hour A."/>
            <person name="Lee P."/>
            <person name="Lin S."/>
            <person name="Lin Y."/>
            <person name="Liou J."/>
            <person name="Liu S."/>
            <person name="Hsing Y."/>
            <person name="Raghuvanshi S."/>
            <person name="Mohanty A."/>
            <person name="Bharti A.K."/>
            <person name="Gaur A."/>
            <person name="Gupta V."/>
            <person name="Kumar D."/>
            <person name="Ravi V."/>
            <person name="Vij S."/>
            <person name="Kapur A."/>
            <person name="Khurana P."/>
            <person name="Khurana P."/>
            <person name="Khurana J.P."/>
            <person name="Tyagi A.K."/>
            <person name="Gaikwad K."/>
            <person name="Singh A."/>
            <person name="Dalal V."/>
            <person name="Srivastava S."/>
            <person name="Dixit A."/>
            <person name="Pal A.K."/>
            <person name="Ghazi I.A."/>
            <person name="Yadav M."/>
            <person name="Pandit A."/>
            <person name="Bhargava A."/>
            <person name="Sureshbabu K."/>
            <person name="Batra K."/>
            <person name="Sharma T.R."/>
            <person name="Mohapatra T."/>
            <person name="Singh N.K."/>
            <person name="Messing J."/>
            <person name="Nelson A.B."/>
            <person name="Fuks G."/>
            <person name="Kavchok S."/>
            <person name="Keizer G."/>
            <person name="Linton E."/>
            <person name="Llaca V."/>
            <person name="Song R."/>
            <person name="Tanyolac B."/>
            <person name="Young S."/>
            <person name="Ho-Il K."/>
            <person name="Hahn J.H."/>
            <person name="Sangsakoo G."/>
            <person name="Vanavichit A."/>
            <person name="de Mattos Luiz.A.T."/>
            <person name="Zimmer P.D."/>
            <person name="Malone G."/>
            <person name="Dellagostin O."/>
            <person name="de Oliveira A.C."/>
            <person name="Bevan M."/>
            <person name="Bancroft I."/>
            <person name="Minx P."/>
            <person name="Cordum H."/>
            <person name="Wilson R."/>
            <person name="Cheng Z."/>
            <person name="Jin W."/>
            <person name="Jiang J."/>
            <person name="Leong S.A."/>
            <person name="Iwama H."/>
            <person name="Gojobori T."/>
            <person name="Itoh T."/>
            <person name="Niimura Y."/>
            <person name="Fujii Y."/>
            <person name="Habara T."/>
            <person name="Sakai H."/>
            <person name="Sato Y."/>
            <person name="Wilson G."/>
            <person name="Kumar K."/>
            <person name="McCouch S."/>
            <person name="Juretic N."/>
            <person name="Hoen D."/>
            <person name="Wright S."/>
            <person name="Bruskiewich R."/>
            <person name="Bureau T."/>
            <person name="Miyao A."/>
            <person name="Hirochika H."/>
            <person name="Nishikawa T."/>
            <person name="Kadowaki K."/>
            <person name="Sugiura M."/>
            <person name="Burr B."/>
            <person name="Sasaki T."/>
        </authorList>
    </citation>
    <scope>NUCLEOTIDE SEQUENCE [LARGE SCALE GENOMIC DNA]</scope>
    <source>
        <strain evidence="3">cv. Nipponbare</strain>
    </source>
</reference>
<dbReference type="PaxDb" id="39947-A0A0P0XMB2"/>
<reference evidence="2 3" key="2">
    <citation type="journal article" date="2013" name="Plant Cell Physiol.">
        <title>Rice Annotation Project Database (RAP-DB): an integrative and interactive database for rice genomics.</title>
        <authorList>
            <person name="Sakai H."/>
            <person name="Lee S.S."/>
            <person name="Tanaka T."/>
            <person name="Numa H."/>
            <person name="Kim J."/>
            <person name="Kawahara Y."/>
            <person name="Wakimoto H."/>
            <person name="Yang C.C."/>
            <person name="Iwamoto M."/>
            <person name="Abe T."/>
            <person name="Yamada Y."/>
            <person name="Muto A."/>
            <person name="Inokuchi H."/>
            <person name="Ikemura T."/>
            <person name="Matsumoto T."/>
            <person name="Sasaki T."/>
            <person name="Itoh T."/>
        </authorList>
    </citation>
    <scope>NUCLEOTIDE SEQUENCE [LARGE SCALE GENOMIC DNA]</scope>
    <source>
        <strain evidence="3">cv. Nipponbare</strain>
    </source>
</reference>
<feature type="compositionally biased region" description="Low complexity" evidence="1">
    <location>
        <begin position="116"/>
        <end position="126"/>
    </location>
</feature>
<feature type="compositionally biased region" description="Basic residues" evidence="1">
    <location>
        <begin position="174"/>
        <end position="193"/>
    </location>
</feature>
<evidence type="ECO:0000256" key="1">
    <source>
        <dbReference type="SAM" id="MobiDB-lite"/>
    </source>
</evidence>
<dbReference type="Proteomes" id="UP000059680">
    <property type="component" value="Chromosome 9"/>
</dbReference>
<dbReference type="AlphaFoldDB" id="A0A0P0XMB2"/>
<evidence type="ECO:0000313" key="2">
    <source>
        <dbReference type="EMBL" id="BAT07710.1"/>
    </source>
</evidence>
<reference evidence="2 3" key="3">
    <citation type="journal article" date="2013" name="Rice">
        <title>Improvement of the Oryza sativa Nipponbare reference genome using next generation sequence and optical map data.</title>
        <authorList>
            <person name="Kawahara Y."/>
            <person name="de la Bastide M."/>
            <person name="Hamilton J.P."/>
            <person name="Kanamori H."/>
            <person name="McCombie W.R."/>
            <person name="Ouyang S."/>
            <person name="Schwartz D.C."/>
            <person name="Tanaka T."/>
            <person name="Wu J."/>
            <person name="Zhou S."/>
            <person name="Childs K.L."/>
            <person name="Davidson R.M."/>
            <person name="Lin H."/>
            <person name="Quesada-Ocampo L."/>
            <person name="Vaillancourt B."/>
            <person name="Sakai H."/>
            <person name="Lee S.S."/>
            <person name="Kim J."/>
            <person name="Numa H."/>
            <person name="Itoh T."/>
            <person name="Buell C.R."/>
            <person name="Matsumoto T."/>
        </authorList>
    </citation>
    <scope>NUCLEOTIDE SEQUENCE [LARGE SCALE GENOMIC DNA]</scope>
    <source>
        <strain evidence="3">cv. Nipponbare</strain>
    </source>
</reference>
<dbReference type="Gramene" id="Os09t0363000-00">
    <property type="protein sequence ID" value="Os09t0363000-00"/>
    <property type="gene ID" value="Os09g0363000"/>
</dbReference>
<keyword evidence="3" id="KW-1185">Reference proteome</keyword>
<name>A0A0P0XMB2_ORYSJ</name>
<dbReference type="InParanoid" id="A0A0P0XMB2"/>
<proteinExistence type="predicted"/>
<organism evidence="2 3">
    <name type="scientific">Oryza sativa subsp. japonica</name>
    <name type="common">Rice</name>
    <dbReference type="NCBI Taxonomy" id="39947"/>
    <lineage>
        <taxon>Eukaryota</taxon>
        <taxon>Viridiplantae</taxon>
        <taxon>Streptophyta</taxon>
        <taxon>Embryophyta</taxon>
        <taxon>Tracheophyta</taxon>
        <taxon>Spermatophyta</taxon>
        <taxon>Magnoliopsida</taxon>
        <taxon>Liliopsida</taxon>
        <taxon>Poales</taxon>
        <taxon>Poaceae</taxon>
        <taxon>BOP clade</taxon>
        <taxon>Oryzoideae</taxon>
        <taxon>Oryzeae</taxon>
        <taxon>Oryzinae</taxon>
        <taxon>Oryza</taxon>
        <taxon>Oryza sativa</taxon>
    </lineage>
</organism>